<dbReference type="EMBL" id="FXUO01000006">
    <property type="protein sequence ID" value="SMP95122.1"/>
    <property type="molecule type" value="Genomic_DNA"/>
</dbReference>
<dbReference type="SUPFAM" id="SSF143842">
    <property type="entry name" value="YwmB-like"/>
    <property type="match status" value="1"/>
</dbReference>
<organism evidence="1 2">
    <name type="scientific">Epilithonimonas pallida</name>
    <dbReference type="NCBI Taxonomy" id="373671"/>
    <lineage>
        <taxon>Bacteria</taxon>
        <taxon>Pseudomonadati</taxon>
        <taxon>Bacteroidota</taxon>
        <taxon>Flavobacteriia</taxon>
        <taxon>Flavobacteriales</taxon>
        <taxon>Weeksellaceae</taxon>
        <taxon>Chryseobacterium group</taxon>
        <taxon>Epilithonimonas</taxon>
    </lineage>
</organism>
<comment type="caution">
    <text evidence="1">The sequence shown here is derived from an EMBL/GenBank/DDBJ whole genome shotgun (WGS) entry which is preliminary data.</text>
</comment>
<dbReference type="Proteomes" id="UP001158050">
    <property type="component" value="Unassembled WGS sequence"/>
</dbReference>
<accession>A0ABY1R4R1</accession>
<sequence>MDKKDLKRIYDEYFSQLRKIINSWNLISGSPDDEFDSLNNKILSQLYKNADAEKIDRILQSELISTYGLFSNEFDSEIFVNQIMKWWNLK</sequence>
<gene>
    <name evidence="1" type="ORF">SAMN05421679_106227</name>
</gene>
<evidence type="ECO:0000313" key="2">
    <source>
        <dbReference type="Proteomes" id="UP001158050"/>
    </source>
</evidence>
<dbReference type="RefSeq" id="WP_283417402.1">
    <property type="nucleotide sequence ID" value="NZ_FXUO01000006.1"/>
</dbReference>
<protein>
    <submittedName>
        <fullName evidence="1">Uncharacterized protein</fullName>
    </submittedName>
</protein>
<proteinExistence type="predicted"/>
<keyword evidence="2" id="KW-1185">Reference proteome</keyword>
<reference evidence="1 2" key="1">
    <citation type="submission" date="2017-05" db="EMBL/GenBank/DDBJ databases">
        <authorList>
            <person name="Varghese N."/>
            <person name="Submissions S."/>
        </authorList>
    </citation>
    <scope>NUCLEOTIDE SEQUENCE [LARGE SCALE GENOMIC DNA]</scope>
    <source>
        <strain evidence="1 2">DSM 18015</strain>
    </source>
</reference>
<evidence type="ECO:0000313" key="1">
    <source>
        <dbReference type="EMBL" id="SMP95122.1"/>
    </source>
</evidence>
<dbReference type="InterPro" id="IPR036209">
    <property type="entry name" value="YwmB-like_sf"/>
</dbReference>
<name>A0ABY1R4R1_9FLAO</name>